<gene>
    <name evidence="1" type="ORF">FFIC_200050</name>
</gene>
<evidence type="ECO:0000313" key="2">
    <source>
        <dbReference type="Proteomes" id="UP000253891"/>
    </source>
</evidence>
<dbReference type="EMBL" id="DF967997">
    <property type="protein sequence ID" value="GAO99511.1"/>
    <property type="molecule type" value="Genomic_DNA"/>
</dbReference>
<evidence type="ECO:0000313" key="1">
    <source>
        <dbReference type="EMBL" id="GAO99511.1"/>
    </source>
</evidence>
<reference evidence="1 2" key="1">
    <citation type="journal article" date="2015" name="BMC Genomics">
        <title>Comparative genomics of Fructobacillus spp. and Leuconostoc spp. reveals niche-specific evolution of Fructobacillus spp.</title>
        <authorList>
            <person name="Endo A."/>
            <person name="Tanizawa Y."/>
            <person name="Tanaka N."/>
            <person name="Maeno S."/>
            <person name="Kumar H."/>
            <person name="Shiwa Y."/>
            <person name="Okada S."/>
            <person name="Yoshikawa H."/>
            <person name="Dicks L."/>
            <person name="Nakagawa J."/>
            <person name="Arita M."/>
        </authorList>
    </citation>
    <scope>NUCLEOTIDE SEQUENCE [LARGE SCALE GENOMIC DNA]</scope>
    <source>
        <strain evidence="1 2">JCM 12225</strain>
    </source>
</reference>
<proteinExistence type="predicted"/>
<organism evidence="1 2">
    <name type="scientific">Fructobacillus ficulneus</name>
    <dbReference type="NCBI Taxonomy" id="157463"/>
    <lineage>
        <taxon>Bacteria</taxon>
        <taxon>Bacillati</taxon>
        <taxon>Bacillota</taxon>
        <taxon>Bacilli</taxon>
        <taxon>Lactobacillales</taxon>
        <taxon>Lactobacillaceae</taxon>
        <taxon>Fructobacillus</taxon>
    </lineage>
</organism>
<name>A0A0K8MG48_9LACO</name>
<sequence>RLIDVTSLFLLVAYGHDTAYLIQLSGEAYPGLTKELVRL</sequence>
<keyword evidence="2" id="KW-1185">Reference proteome</keyword>
<protein>
    <submittedName>
        <fullName evidence="1">Uncharacterized protein</fullName>
    </submittedName>
</protein>
<feature type="non-terminal residue" evidence="1">
    <location>
        <position position="1"/>
    </location>
</feature>
<accession>A0A0K8MG48</accession>
<dbReference type="AlphaFoldDB" id="A0A0K8MG48"/>
<dbReference type="Proteomes" id="UP000253891">
    <property type="component" value="Unassembled WGS sequence"/>
</dbReference>